<evidence type="ECO:0000256" key="4">
    <source>
        <dbReference type="ARBA" id="ARBA00022490"/>
    </source>
</evidence>
<feature type="compositionally biased region" description="Acidic residues" evidence="9">
    <location>
        <begin position="207"/>
        <end position="220"/>
    </location>
</feature>
<evidence type="ECO:0000256" key="5">
    <source>
        <dbReference type="ARBA" id="ARBA00022664"/>
    </source>
</evidence>
<feature type="domain" description="SDE2/SF3A3 SAP" evidence="10">
    <location>
        <begin position="314"/>
        <end position="381"/>
    </location>
</feature>
<dbReference type="InterPro" id="IPR051421">
    <property type="entry name" value="RNA_Proc_DNA_Dmg_Regulator"/>
</dbReference>
<keyword evidence="8" id="KW-0131">Cell cycle</keyword>
<comment type="caution">
    <text evidence="12">The sequence shown here is derived from an EMBL/GenBank/DDBJ whole genome shotgun (WGS) entry which is preliminary data.</text>
</comment>
<dbReference type="Proteomes" id="UP001157974">
    <property type="component" value="Unassembled WGS sequence"/>
</dbReference>
<feature type="region of interest" description="Disordered" evidence="9">
    <location>
        <begin position="204"/>
        <end position="281"/>
    </location>
</feature>
<dbReference type="GO" id="GO:0005737">
    <property type="term" value="C:cytoplasm"/>
    <property type="evidence" value="ECO:0007669"/>
    <property type="project" value="UniProtKB-SubCell"/>
</dbReference>
<evidence type="ECO:0000313" key="12">
    <source>
        <dbReference type="EMBL" id="KAJ8906800.1"/>
    </source>
</evidence>
<keyword evidence="6" id="KW-0508">mRNA splicing</keyword>
<evidence type="ECO:0000256" key="3">
    <source>
        <dbReference type="ARBA" id="ARBA00008726"/>
    </source>
</evidence>
<dbReference type="GO" id="GO:0005634">
    <property type="term" value="C:nucleus"/>
    <property type="evidence" value="ECO:0007669"/>
    <property type="project" value="UniProtKB-SubCell"/>
</dbReference>
<evidence type="ECO:0000259" key="10">
    <source>
        <dbReference type="Pfam" id="PF13297"/>
    </source>
</evidence>
<protein>
    <recommendedName>
        <fullName evidence="14">Sde2 N-terminal ubiquitin domain-containing protein</fullName>
    </recommendedName>
</protein>
<dbReference type="EMBL" id="JAMWBK010000003">
    <property type="protein sequence ID" value="KAJ8906800.1"/>
    <property type="molecule type" value="Genomic_DNA"/>
</dbReference>
<feature type="compositionally biased region" description="Basic residues" evidence="9">
    <location>
        <begin position="377"/>
        <end position="391"/>
    </location>
</feature>
<feature type="domain" description="SDE2-like" evidence="11">
    <location>
        <begin position="75"/>
        <end position="171"/>
    </location>
</feature>
<dbReference type="InterPro" id="IPR025086">
    <property type="entry name" value="SDE2/SF3A3_SAP"/>
</dbReference>
<evidence type="ECO:0000313" key="13">
    <source>
        <dbReference type="Proteomes" id="UP001157974"/>
    </source>
</evidence>
<dbReference type="Pfam" id="PF22782">
    <property type="entry name" value="SDE2"/>
    <property type="match status" value="1"/>
</dbReference>
<keyword evidence="5" id="KW-0507">mRNA processing</keyword>
<feature type="region of interest" description="Disordered" evidence="9">
    <location>
        <begin position="368"/>
        <end position="391"/>
    </location>
</feature>
<evidence type="ECO:0000259" key="11">
    <source>
        <dbReference type="Pfam" id="PF22782"/>
    </source>
</evidence>
<evidence type="ECO:0000256" key="9">
    <source>
        <dbReference type="SAM" id="MobiDB-lite"/>
    </source>
</evidence>
<keyword evidence="4" id="KW-0963">Cytoplasm</keyword>
<dbReference type="Pfam" id="PF13297">
    <property type="entry name" value="SDE2_2C"/>
    <property type="match status" value="1"/>
</dbReference>
<feature type="region of interest" description="Disordered" evidence="9">
    <location>
        <begin position="109"/>
        <end position="155"/>
    </location>
</feature>
<dbReference type="PANTHER" id="PTHR12786:SF1">
    <property type="entry name" value="SPLICING REGULATOR SDE2"/>
    <property type="match status" value="1"/>
</dbReference>
<gene>
    <name evidence="12" type="ORF">NDN08_003286</name>
</gene>
<proteinExistence type="inferred from homology"/>
<keyword evidence="7" id="KW-0539">Nucleus</keyword>
<evidence type="ECO:0000256" key="7">
    <source>
        <dbReference type="ARBA" id="ARBA00023242"/>
    </source>
</evidence>
<dbReference type="InterPro" id="IPR053822">
    <property type="entry name" value="SDE2-like_dom"/>
</dbReference>
<accession>A0AAV8UW30</accession>
<sequence>MVRVRVEEVPSSECGSFFVEGGGFELAGLEVVKEITGAFGIEEGDFFLTKDGRLVDGGEFFEDGCVLRLCVRARGGKGGFGSMLRGQGGAKKTTNFTACRDLSGRRLRASDNQERLATWREDQDKKAGEKRKADDGEASTSRLAEKTPEFDAEGFHEKLTAVGGRISEALEKGFQEDAKKSQSQKVAKATEELKTNKLLKRRRTYMDVDDDSGSDEEDEDVKLAPKPQELDGGSSKQTPLRFEAPSRTSREPSPIVSSLAQSISTEPVSDCGDSSYAHSDPITEPIAETEAVAQQATARDIAQETTARIVNASSVDEGSEPKIDLKSYDSASALESLGLESLKHELSSRGLKCGGTLQERASRLFLCKEADPSSLNPKHRARPKAKPHGRG</sequence>
<evidence type="ECO:0000256" key="1">
    <source>
        <dbReference type="ARBA" id="ARBA00004123"/>
    </source>
</evidence>
<dbReference type="GO" id="GO:0006397">
    <property type="term" value="P:mRNA processing"/>
    <property type="evidence" value="ECO:0007669"/>
    <property type="project" value="UniProtKB-KW"/>
</dbReference>
<feature type="compositionally biased region" description="Basic and acidic residues" evidence="9">
    <location>
        <begin position="143"/>
        <end position="155"/>
    </location>
</feature>
<evidence type="ECO:0008006" key="14">
    <source>
        <dbReference type="Google" id="ProtNLM"/>
    </source>
</evidence>
<feature type="compositionally biased region" description="Polar residues" evidence="9">
    <location>
        <begin position="255"/>
        <end position="267"/>
    </location>
</feature>
<feature type="compositionally biased region" description="Basic and acidic residues" evidence="9">
    <location>
        <begin position="109"/>
        <end position="135"/>
    </location>
</feature>
<evidence type="ECO:0000256" key="2">
    <source>
        <dbReference type="ARBA" id="ARBA00004496"/>
    </source>
</evidence>
<dbReference type="GO" id="GO:0008380">
    <property type="term" value="P:RNA splicing"/>
    <property type="evidence" value="ECO:0007669"/>
    <property type="project" value="UniProtKB-KW"/>
</dbReference>
<comment type="similarity">
    <text evidence="3">Belongs to the SDE2 family.</text>
</comment>
<organism evidence="12 13">
    <name type="scientific">Rhodosorus marinus</name>
    <dbReference type="NCBI Taxonomy" id="101924"/>
    <lineage>
        <taxon>Eukaryota</taxon>
        <taxon>Rhodophyta</taxon>
        <taxon>Stylonematophyceae</taxon>
        <taxon>Stylonematales</taxon>
        <taxon>Stylonemataceae</taxon>
        <taxon>Rhodosorus</taxon>
    </lineage>
</organism>
<keyword evidence="13" id="KW-1185">Reference proteome</keyword>
<comment type="subcellular location">
    <subcellularLocation>
        <location evidence="2">Cytoplasm</location>
    </subcellularLocation>
    <subcellularLocation>
        <location evidence="1">Nucleus</location>
    </subcellularLocation>
</comment>
<dbReference type="AlphaFoldDB" id="A0AAV8UW30"/>
<evidence type="ECO:0000256" key="8">
    <source>
        <dbReference type="ARBA" id="ARBA00023306"/>
    </source>
</evidence>
<name>A0AAV8UW30_9RHOD</name>
<dbReference type="PANTHER" id="PTHR12786">
    <property type="entry name" value="SPLICING FACTOR SF3A-RELATED"/>
    <property type="match status" value="1"/>
</dbReference>
<reference evidence="12 13" key="1">
    <citation type="journal article" date="2023" name="Nat. Commun.">
        <title>Origin of minicircular mitochondrial genomes in red algae.</title>
        <authorList>
            <person name="Lee Y."/>
            <person name="Cho C.H."/>
            <person name="Lee Y.M."/>
            <person name="Park S.I."/>
            <person name="Yang J.H."/>
            <person name="West J.A."/>
            <person name="Bhattacharya D."/>
            <person name="Yoon H.S."/>
        </authorList>
    </citation>
    <scope>NUCLEOTIDE SEQUENCE [LARGE SCALE GENOMIC DNA]</scope>
    <source>
        <strain evidence="12 13">CCMP1338</strain>
        <tissue evidence="12">Whole cell</tissue>
    </source>
</reference>
<evidence type="ECO:0000256" key="6">
    <source>
        <dbReference type="ARBA" id="ARBA00023187"/>
    </source>
</evidence>